<organism evidence="8 9">
    <name type="scientific">Rhizobium glycinendophyticum</name>
    <dbReference type="NCBI Taxonomy" id="2589807"/>
    <lineage>
        <taxon>Bacteria</taxon>
        <taxon>Pseudomonadati</taxon>
        <taxon>Pseudomonadota</taxon>
        <taxon>Alphaproteobacteria</taxon>
        <taxon>Hyphomicrobiales</taxon>
        <taxon>Rhizobiaceae</taxon>
        <taxon>Rhizobium/Agrobacterium group</taxon>
        <taxon>Rhizobium</taxon>
    </lineage>
</organism>
<feature type="transmembrane region" description="Helical" evidence="7">
    <location>
        <begin position="286"/>
        <end position="307"/>
    </location>
</feature>
<feature type="transmembrane region" description="Helical" evidence="7">
    <location>
        <begin position="152"/>
        <end position="170"/>
    </location>
</feature>
<feature type="transmembrane region" description="Helical" evidence="7">
    <location>
        <begin position="445"/>
        <end position="470"/>
    </location>
</feature>
<dbReference type="PANTHER" id="PTHR30250:SF10">
    <property type="entry name" value="LIPOPOLYSACCHARIDE BIOSYNTHESIS PROTEIN WZXC"/>
    <property type="match status" value="1"/>
</dbReference>
<comment type="similarity">
    <text evidence="2">Belongs to the polysaccharide synthase family.</text>
</comment>
<keyword evidence="3" id="KW-1003">Cell membrane</keyword>
<keyword evidence="9" id="KW-1185">Reference proteome</keyword>
<protein>
    <submittedName>
        <fullName evidence="8">Lipopolysaccharide biosynthesis protein</fullName>
    </submittedName>
</protein>
<evidence type="ECO:0000313" key="9">
    <source>
        <dbReference type="Proteomes" id="UP000316429"/>
    </source>
</evidence>
<dbReference type="EMBL" id="VFYP01000005">
    <property type="protein sequence ID" value="TPP05468.1"/>
    <property type="molecule type" value="Genomic_DNA"/>
</dbReference>
<keyword evidence="5 7" id="KW-1133">Transmembrane helix</keyword>
<dbReference type="Pfam" id="PF13440">
    <property type="entry name" value="Polysacc_synt_3"/>
    <property type="match status" value="1"/>
</dbReference>
<evidence type="ECO:0000256" key="3">
    <source>
        <dbReference type="ARBA" id="ARBA00022475"/>
    </source>
</evidence>
<dbReference type="Proteomes" id="UP000316429">
    <property type="component" value="Unassembled WGS sequence"/>
</dbReference>
<dbReference type="InterPro" id="IPR050833">
    <property type="entry name" value="Poly_Biosynth_Transport"/>
</dbReference>
<evidence type="ECO:0000256" key="5">
    <source>
        <dbReference type="ARBA" id="ARBA00022989"/>
    </source>
</evidence>
<sequence>MTQATGAPLTDRTIHAGLWTIGARLASRVVDFLTLLVLARFLGPADFGLVATAMTLIFIVEAVLELPLSSALLRMPEMTPRAFETAFTLGLLRGLLVAGVMAALAWPIARIYGDDRLVLLVCTLALAPATRGLISPQMILFEKALDFRRKGALELIGKMVAATIAIGTAVTTGSYWAVAAGTVATPTVMMICSYFMAPMRPRLTLADWPLFSDLIGWNFVSQTIAAINWQIDRILLPRFTDVASFGRFAAANDLSQLPHQAVIAPASAPLMAAFVSARDNGRIQQAYLSSSGSLILVLMPVYVFMALLSGPVIRVLLGPNWEGASPILAGLAIASLLGLPSTTMPPLVMVLNKSRSLAVRSVIELIVRVPLSLIGVTFFGVAGAVIARAGGSIAVSVSSMALVRSVAGVSMLDQLRAMMRPVASILPGGLVLMLCKHWMDFEQHLYLSFIASGLLFCASYAIFVLIFWVLAGRPGGIEASAVRILSKIFLRK</sequence>
<gene>
    <name evidence="8" type="ORF">FJQ55_20885</name>
</gene>
<feature type="transmembrane region" description="Helical" evidence="7">
    <location>
        <begin position="49"/>
        <end position="73"/>
    </location>
</feature>
<evidence type="ECO:0000256" key="1">
    <source>
        <dbReference type="ARBA" id="ARBA00004651"/>
    </source>
</evidence>
<feature type="transmembrane region" description="Helical" evidence="7">
    <location>
        <begin position="362"/>
        <end position="387"/>
    </location>
</feature>
<evidence type="ECO:0000256" key="4">
    <source>
        <dbReference type="ARBA" id="ARBA00022692"/>
    </source>
</evidence>
<dbReference type="CDD" id="cd13127">
    <property type="entry name" value="MATE_tuaB_like"/>
    <property type="match status" value="1"/>
</dbReference>
<feature type="transmembrane region" description="Helical" evidence="7">
    <location>
        <begin position="25"/>
        <end position="43"/>
    </location>
</feature>
<feature type="transmembrane region" description="Helical" evidence="7">
    <location>
        <begin position="118"/>
        <end position="140"/>
    </location>
</feature>
<accession>A0A504TRN1</accession>
<keyword evidence="6 7" id="KW-0472">Membrane</keyword>
<feature type="transmembrane region" description="Helical" evidence="7">
    <location>
        <begin position="419"/>
        <end position="439"/>
    </location>
</feature>
<evidence type="ECO:0000256" key="2">
    <source>
        <dbReference type="ARBA" id="ARBA00007430"/>
    </source>
</evidence>
<comment type="subcellular location">
    <subcellularLocation>
        <location evidence="1">Cell membrane</location>
        <topology evidence="1">Multi-pass membrane protein</topology>
    </subcellularLocation>
</comment>
<dbReference type="GO" id="GO:0005886">
    <property type="term" value="C:plasma membrane"/>
    <property type="evidence" value="ECO:0007669"/>
    <property type="project" value="UniProtKB-SubCell"/>
</dbReference>
<evidence type="ECO:0000256" key="6">
    <source>
        <dbReference type="ARBA" id="ARBA00023136"/>
    </source>
</evidence>
<evidence type="ECO:0000256" key="7">
    <source>
        <dbReference type="SAM" id="Phobius"/>
    </source>
</evidence>
<feature type="transmembrane region" description="Helical" evidence="7">
    <location>
        <begin position="85"/>
        <end position="106"/>
    </location>
</feature>
<dbReference type="RefSeq" id="WP_140831625.1">
    <property type="nucleotide sequence ID" value="NZ_VFYP01000005.1"/>
</dbReference>
<dbReference type="PANTHER" id="PTHR30250">
    <property type="entry name" value="PST FAMILY PREDICTED COLANIC ACID TRANSPORTER"/>
    <property type="match status" value="1"/>
</dbReference>
<feature type="transmembrane region" description="Helical" evidence="7">
    <location>
        <begin position="176"/>
        <end position="197"/>
    </location>
</feature>
<dbReference type="AlphaFoldDB" id="A0A504TRN1"/>
<name>A0A504TRN1_9HYPH</name>
<evidence type="ECO:0000313" key="8">
    <source>
        <dbReference type="EMBL" id="TPP05468.1"/>
    </source>
</evidence>
<feature type="transmembrane region" description="Helical" evidence="7">
    <location>
        <begin position="327"/>
        <end position="350"/>
    </location>
</feature>
<keyword evidence="4 7" id="KW-0812">Transmembrane</keyword>
<proteinExistence type="inferred from homology"/>
<reference evidence="8 9" key="1">
    <citation type="submission" date="2019-06" db="EMBL/GenBank/DDBJ databases">
        <title>Rhizobium sp. CL12 isolated from roots of soybean.</title>
        <authorList>
            <person name="Wang C."/>
        </authorList>
    </citation>
    <scope>NUCLEOTIDE SEQUENCE [LARGE SCALE GENOMIC DNA]</scope>
    <source>
        <strain evidence="8 9">CL12</strain>
    </source>
</reference>
<dbReference type="OrthoDB" id="7605542at2"/>
<comment type="caution">
    <text evidence="8">The sequence shown here is derived from an EMBL/GenBank/DDBJ whole genome shotgun (WGS) entry which is preliminary data.</text>
</comment>